<dbReference type="Pfam" id="PF01636">
    <property type="entry name" value="APH"/>
    <property type="match status" value="1"/>
</dbReference>
<keyword evidence="3" id="KW-0808">Transferase</keyword>
<organism evidence="3 4">
    <name type="scientific">Actinoplanes regularis</name>
    <dbReference type="NCBI Taxonomy" id="52697"/>
    <lineage>
        <taxon>Bacteria</taxon>
        <taxon>Bacillati</taxon>
        <taxon>Actinomycetota</taxon>
        <taxon>Actinomycetes</taxon>
        <taxon>Micromonosporales</taxon>
        <taxon>Micromonosporaceae</taxon>
        <taxon>Actinoplanes</taxon>
    </lineage>
</organism>
<evidence type="ECO:0000259" key="2">
    <source>
        <dbReference type="Pfam" id="PF01636"/>
    </source>
</evidence>
<proteinExistence type="inferred from homology"/>
<dbReference type="PANTHER" id="PTHR21064">
    <property type="entry name" value="AMINOGLYCOSIDE PHOSPHOTRANSFERASE DOMAIN-CONTAINING PROTEIN-RELATED"/>
    <property type="match status" value="1"/>
</dbReference>
<comment type="similarity">
    <text evidence="1">Belongs to the pseudomonas-type ThrB family.</text>
</comment>
<name>A0A239IS84_9ACTN</name>
<dbReference type="AlphaFoldDB" id="A0A239IS84"/>
<gene>
    <name evidence="3" type="ORF">SAMN06264365_13045</name>
</gene>
<feature type="domain" description="Aminoglycoside phosphotransferase" evidence="2">
    <location>
        <begin position="62"/>
        <end position="282"/>
    </location>
</feature>
<accession>A0A239IS84</accession>
<evidence type="ECO:0000256" key="1">
    <source>
        <dbReference type="ARBA" id="ARBA00038240"/>
    </source>
</evidence>
<protein>
    <submittedName>
        <fullName evidence="3">Homoserine kinase type II</fullName>
    </submittedName>
</protein>
<dbReference type="Gene3D" id="3.90.1200.10">
    <property type="match status" value="1"/>
</dbReference>
<evidence type="ECO:0000313" key="3">
    <source>
        <dbReference type="EMBL" id="SNS95274.1"/>
    </source>
</evidence>
<keyword evidence="3" id="KW-0418">Kinase</keyword>
<dbReference type="RefSeq" id="WP_089298633.1">
    <property type="nucleotide sequence ID" value="NZ_BOMU01000111.1"/>
</dbReference>
<dbReference type="InterPro" id="IPR011009">
    <property type="entry name" value="Kinase-like_dom_sf"/>
</dbReference>
<dbReference type="OrthoDB" id="4691774at2"/>
<dbReference type="PANTHER" id="PTHR21064:SF6">
    <property type="entry name" value="AMINOGLYCOSIDE PHOSPHOTRANSFERASE DOMAIN-CONTAINING PROTEIN"/>
    <property type="match status" value="1"/>
</dbReference>
<dbReference type="Proteomes" id="UP000198415">
    <property type="component" value="Unassembled WGS sequence"/>
</dbReference>
<sequence>MAESHVPVLEMLWEAHDPHRTLGGRFGFDDERAVGRWVAGTLAEHWGARVDSCERIVMSAGNALAWIGTPSGRMLAKWSVVPWRFSRLAEVARLTRWLDGRGLPVSAPVLTRDGRLQAEVDGVSMGLQRVIEGDLLDTTDPGQVRAAGAVLARLQDALAAYPDADRIPALAAASEPLTERVTGWLDTSAGHLPAAAREALRRMVAGAPPDRLPRQLVHFDFRSANILCAGGEVTAVIDFEEAQHDHRLVELARAAILLGTRYHDWGPVPARVRAEFLAGYQAVRPLTPAETGWLDILLLWQAMAMVPPGDDPTGWGPSALSQLPPPFAQYPL</sequence>
<dbReference type="InterPro" id="IPR050249">
    <property type="entry name" value="Pseudomonas-type_ThrB"/>
</dbReference>
<reference evidence="3 4" key="1">
    <citation type="submission" date="2017-06" db="EMBL/GenBank/DDBJ databases">
        <authorList>
            <person name="Kim H.J."/>
            <person name="Triplett B.A."/>
        </authorList>
    </citation>
    <scope>NUCLEOTIDE SEQUENCE [LARGE SCALE GENOMIC DNA]</scope>
    <source>
        <strain evidence="3 4">DSM 43151</strain>
    </source>
</reference>
<evidence type="ECO:0000313" key="4">
    <source>
        <dbReference type="Proteomes" id="UP000198415"/>
    </source>
</evidence>
<dbReference type="EMBL" id="FZNR01000030">
    <property type="protein sequence ID" value="SNS95274.1"/>
    <property type="molecule type" value="Genomic_DNA"/>
</dbReference>
<keyword evidence="4" id="KW-1185">Reference proteome</keyword>
<dbReference type="SUPFAM" id="SSF56112">
    <property type="entry name" value="Protein kinase-like (PK-like)"/>
    <property type="match status" value="1"/>
</dbReference>
<dbReference type="InterPro" id="IPR002575">
    <property type="entry name" value="Aminoglycoside_PTrfase"/>
</dbReference>
<dbReference type="GO" id="GO:0019202">
    <property type="term" value="F:amino acid kinase activity"/>
    <property type="evidence" value="ECO:0007669"/>
    <property type="project" value="TreeGrafter"/>
</dbReference>